<dbReference type="AlphaFoldDB" id="A0A814GZV2"/>
<organism evidence="1 2">
    <name type="scientific">Brachionus calyciflorus</name>
    <dbReference type="NCBI Taxonomy" id="104777"/>
    <lineage>
        <taxon>Eukaryota</taxon>
        <taxon>Metazoa</taxon>
        <taxon>Spiralia</taxon>
        <taxon>Gnathifera</taxon>
        <taxon>Rotifera</taxon>
        <taxon>Eurotatoria</taxon>
        <taxon>Monogononta</taxon>
        <taxon>Pseudotrocha</taxon>
        <taxon>Ploima</taxon>
        <taxon>Brachionidae</taxon>
        <taxon>Brachionus</taxon>
    </lineage>
</organism>
<dbReference type="Pfam" id="PF12784">
    <property type="entry name" value="PDDEXK_2"/>
    <property type="match status" value="1"/>
</dbReference>
<reference evidence="1" key="1">
    <citation type="submission" date="2021-02" db="EMBL/GenBank/DDBJ databases">
        <authorList>
            <person name="Nowell W R."/>
        </authorList>
    </citation>
    <scope>NUCLEOTIDE SEQUENCE</scope>
    <source>
        <strain evidence="1">Ploen Becks lab</strain>
    </source>
</reference>
<name>A0A814GZV2_9BILA</name>
<sequence length="255" mass="30029">MSKKIPQNIKNIYADPLNDIAFEILFSNKNHTDIAISVINSLLNFHGKNEVKEVCLSSSVPIFPDLKRALELCCTTKSNEKIRVEIQRQYYDFPIEIEYFREGFLNTFILVISKENIFELQNDKLYEKTVAPMIQEIKAEIPSLPMSWKYYELKKFMKMYDAGEIRPVNNKLPIKEQWLFFFNKCPTSEKIPDDVDNIIKEAYGIMNINEWVPALKKMYEKSIQREKDLIKDKIIKEIDDKIENIPTNKDENINS</sequence>
<keyword evidence="2" id="KW-1185">Reference proteome</keyword>
<dbReference type="Proteomes" id="UP000663879">
    <property type="component" value="Unassembled WGS sequence"/>
</dbReference>
<evidence type="ECO:0008006" key="3">
    <source>
        <dbReference type="Google" id="ProtNLM"/>
    </source>
</evidence>
<dbReference type="OrthoDB" id="6427855at2759"/>
<evidence type="ECO:0000313" key="1">
    <source>
        <dbReference type="EMBL" id="CAF1003208.1"/>
    </source>
</evidence>
<protein>
    <recommendedName>
        <fullName evidence="3">PD-(D/E)XK nuclease family transposase</fullName>
    </recommendedName>
</protein>
<dbReference type="EMBL" id="CAJNOC010003925">
    <property type="protein sequence ID" value="CAF1003208.1"/>
    <property type="molecule type" value="Genomic_DNA"/>
</dbReference>
<accession>A0A814GZV2</accession>
<comment type="caution">
    <text evidence="1">The sequence shown here is derived from an EMBL/GenBank/DDBJ whole genome shotgun (WGS) entry which is preliminary data.</text>
</comment>
<proteinExistence type="predicted"/>
<gene>
    <name evidence="1" type="ORF">OXX778_LOCUS16517</name>
</gene>
<evidence type="ECO:0000313" key="2">
    <source>
        <dbReference type="Proteomes" id="UP000663879"/>
    </source>
</evidence>